<organism evidence="4 5">
    <name type="scientific">Gulosibacter chungangensis</name>
    <dbReference type="NCBI Taxonomy" id="979746"/>
    <lineage>
        <taxon>Bacteria</taxon>
        <taxon>Bacillati</taxon>
        <taxon>Actinomycetota</taxon>
        <taxon>Actinomycetes</taxon>
        <taxon>Micrococcales</taxon>
        <taxon>Microbacteriaceae</taxon>
        <taxon>Gulosibacter</taxon>
    </lineage>
</organism>
<dbReference type="PANTHER" id="PTHR30137:SF8">
    <property type="entry name" value="BLR5498 PROTEIN"/>
    <property type="match status" value="1"/>
</dbReference>
<dbReference type="NCBIfam" id="TIGR03858">
    <property type="entry name" value="LLM_2I7G"/>
    <property type="match status" value="1"/>
</dbReference>
<keyword evidence="1" id="KW-0560">Oxidoreductase</keyword>
<evidence type="ECO:0000313" key="5">
    <source>
        <dbReference type="Proteomes" id="UP000433493"/>
    </source>
</evidence>
<keyword evidence="2" id="KW-0503">Monooxygenase</keyword>
<name>A0A7J5B8Q4_9MICO</name>
<dbReference type="RefSeq" id="WP_158053225.1">
    <property type="nucleotide sequence ID" value="NZ_WBKB01000010.1"/>
</dbReference>
<dbReference type="GO" id="GO:0016705">
    <property type="term" value="F:oxidoreductase activity, acting on paired donors, with incorporation or reduction of molecular oxygen"/>
    <property type="evidence" value="ECO:0007669"/>
    <property type="project" value="InterPro"/>
</dbReference>
<dbReference type="AlphaFoldDB" id="A0A7J5B8Q4"/>
<dbReference type="SUPFAM" id="SSF51679">
    <property type="entry name" value="Bacterial luciferase-like"/>
    <property type="match status" value="1"/>
</dbReference>
<sequence length="354" mass="38657">MSEQLRAEDLVLGLDTFGDVSVDLEGKEISHAQTIRNLVAQGQLADQVGIDFIGIGEHHRSDYAVSSPETVLAAIASTTERIKLGSAVTVLSSDDPVRVFERFSTVDAISSGRAEIIVGRGSFTESFPLYGLSMSDYEVLFEEKLQLWSEIAKGGPVTWQGTTRAALSDQDLYPPLESATDQPRPFPTWVAVGGSPQSVVRAAKYDFPLMLAIIGGPAARFAPFARVYREAQEHFGHTGAHIGFHSPGHVAQTDAEAREQLWPHYKVGHDRVGRGRGWPSMTREQFEQEADHGALLVGSPETVARRIADGMKALGAERFDLKYANGPMPHELMMASIELYGNKVIPLVRELMAS</sequence>
<accession>A0A7J5B8Q4</accession>
<reference evidence="4 5" key="1">
    <citation type="submission" date="2019-09" db="EMBL/GenBank/DDBJ databases">
        <title>Phylogeny of genus Pseudoclavibacter and closely related genus.</title>
        <authorList>
            <person name="Li Y."/>
        </authorList>
    </citation>
    <scope>NUCLEOTIDE SEQUENCE [LARGE SCALE GENOMIC DNA]</scope>
    <source>
        <strain evidence="4 5">KCTC 13959</strain>
    </source>
</reference>
<dbReference type="InterPro" id="IPR011251">
    <property type="entry name" value="Luciferase-like_dom"/>
</dbReference>
<dbReference type="InterPro" id="IPR050766">
    <property type="entry name" value="Bact_Lucif_Oxidored"/>
</dbReference>
<evidence type="ECO:0000256" key="2">
    <source>
        <dbReference type="ARBA" id="ARBA00023033"/>
    </source>
</evidence>
<dbReference type="GO" id="GO:0004497">
    <property type="term" value="F:monooxygenase activity"/>
    <property type="evidence" value="ECO:0007669"/>
    <property type="project" value="UniProtKB-KW"/>
</dbReference>
<feature type="domain" description="Luciferase-like" evidence="3">
    <location>
        <begin position="28"/>
        <end position="317"/>
    </location>
</feature>
<evidence type="ECO:0000313" key="4">
    <source>
        <dbReference type="EMBL" id="KAB1641188.1"/>
    </source>
</evidence>
<keyword evidence="5" id="KW-1185">Reference proteome</keyword>
<evidence type="ECO:0000259" key="3">
    <source>
        <dbReference type="Pfam" id="PF00296"/>
    </source>
</evidence>
<dbReference type="Proteomes" id="UP000433493">
    <property type="component" value="Unassembled WGS sequence"/>
</dbReference>
<dbReference type="InterPro" id="IPR036661">
    <property type="entry name" value="Luciferase-like_sf"/>
</dbReference>
<dbReference type="EMBL" id="WBKB01000010">
    <property type="protein sequence ID" value="KAB1641188.1"/>
    <property type="molecule type" value="Genomic_DNA"/>
</dbReference>
<proteinExistence type="predicted"/>
<dbReference type="InterPro" id="IPR022290">
    <property type="entry name" value="LLM_Atu2307-like"/>
</dbReference>
<gene>
    <name evidence="4" type="ORF">F8O05_13230</name>
</gene>
<dbReference type="GO" id="GO:0005829">
    <property type="term" value="C:cytosol"/>
    <property type="evidence" value="ECO:0007669"/>
    <property type="project" value="TreeGrafter"/>
</dbReference>
<evidence type="ECO:0000256" key="1">
    <source>
        <dbReference type="ARBA" id="ARBA00023002"/>
    </source>
</evidence>
<protein>
    <submittedName>
        <fullName evidence="4">LLM class flavin-dependent oxidoreductase</fullName>
    </submittedName>
</protein>
<dbReference type="Pfam" id="PF00296">
    <property type="entry name" value="Bac_luciferase"/>
    <property type="match status" value="1"/>
</dbReference>
<dbReference type="PANTHER" id="PTHR30137">
    <property type="entry name" value="LUCIFERASE-LIKE MONOOXYGENASE"/>
    <property type="match status" value="1"/>
</dbReference>
<dbReference type="OrthoDB" id="9776438at2"/>
<dbReference type="Gene3D" id="3.20.20.30">
    <property type="entry name" value="Luciferase-like domain"/>
    <property type="match status" value="1"/>
</dbReference>
<comment type="caution">
    <text evidence="4">The sequence shown here is derived from an EMBL/GenBank/DDBJ whole genome shotgun (WGS) entry which is preliminary data.</text>
</comment>